<dbReference type="Pfam" id="PF00545">
    <property type="entry name" value="Ribonuclease"/>
    <property type="match status" value="1"/>
</dbReference>
<reference evidence="4 5" key="1">
    <citation type="submission" date="2017-08" db="EMBL/GenBank/DDBJ databases">
        <title>WGS of Clinical strains of the CDC Group NO-1 linked to zoonotic infections in humans.</title>
        <authorList>
            <person name="Bernier A.-M."/>
            <person name="Bernard K."/>
        </authorList>
    </citation>
    <scope>NUCLEOTIDE SEQUENCE [LARGE SCALE GENOMIC DNA]</scope>
    <source>
        <strain evidence="4 5">NML00-0135</strain>
    </source>
</reference>
<feature type="region of interest" description="Disordered" evidence="3">
    <location>
        <begin position="1"/>
        <end position="45"/>
    </location>
</feature>
<evidence type="ECO:0000256" key="2">
    <source>
        <dbReference type="ARBA" id="ARBA00022801"/>
    </source>
</evidence>
<proteinExistence type="predicted"/>
<organism evidence="4 5">
    <name type="scientific">Vandammella animalimorsus</name>
    <dbReference type="NCBI Taxonomy" id="2029117"/>
    <lineage>
        <taxon>Bacteria</taxon>
        <taxon>Pseudomonadati</taxon>
        <taxon>Pseudomonadota</taxon>
        <taxon>Betaproteobacteria</taxon>
        <taxon>Burkholderiales</taxon>
        <taxon>Comamonadaceae</taxon>
        <taxon>Vandammella</taxon>
    </lineage>
</organism>
<dbReference type="RefSeq" id="WP_095540059.1">
    <property type="nucleotide sequence ID" value="NZ_NSJB01000006.1"/>
</dbReference>
<dbReference type="AlphaFoldDB" id="A0A2A2AGK5"/>
<keyword evidence="1" id="KW-0540">Nuclease</keyword>
<dbReference type="GO" id="GO:0016787">
    <property type="term" value="F:hydrolase activity"/>
    <property type="evidence" value="ECO:0007669"/>
    <property type="project" value="UniProtKB-KW"/>
</dbReference>
<dbReference type="Proteomes" id="UP000218054">
    <property type="component" value="Unassembled WGS sequence"/>
</dbReference>
<dbReference type="EMBL" id="NSJB01000006">
    <property type="protein sequence ID" value="PAT36893.1"/>
    <property type="molecule type" value="Genomic_DNA"/>
</dbReference>
<evidence type="ECO:0000256" key="3">
    <source>
        <dbReference type="SAM" id="MobiDB-lite"/>
    </source>
</evidence>
<dbReference type="GO" id="GO:0003723">
    <property type="term" value="F:RNA binding"/>
    <property type="evidence" value="ECO:0007669"/>
    <property type="project" value="InterPro"/>
</dbReference>
<sequence>MLSPADTAPAHDAPTRQTQAAPSPAPPARASRQAGATDAPHMATIGWRQLPQKARDTYALILQGGPFPYDKDGSVFGNRERLLPVQARGYYREYTVPTPGVRHRGARRIVCGGRQATAPEHCYYTADHYASFRRMLLP</sequence>
<dbReference type="SUPFAM" id="SSF53933">
    <property type="entry name" value="Microbial ribonucleases"/>
    <property type="match status" value="1"/>
</dbReference>
<dbReference type="GO" id="GO:0004521">
    <property type="term" value="F:RNA endonuclease activity"/>
    <property type="evidence" value="ECO:0007669"/>
    <property type="project" value="InterPro"/>
</dbReference>
<accession>A0A2A2AGK5</accession>
<dbReference type="InterPro" id="IPR000026">
    <property type="entry name" value="N1-like"/>
</dbReference>
<gene>
    <name evidence="4" type="ORF">CK625_09320</name>
</gene>
<evidence type="ECO:0000313" key="5">
    <source>
        <dbReference type="Proteomes" id="UP000218054"/>
    </source>
</evidence>
<dbReference type="InterPro" id="IPR016191">
    <property type="entry name" value="Ribonuclease/ribotoxin"/>
</dbReference>
<keyword evidence="2" id="KW-0378">Hydrolase</keyword>
<name>A0A2A2AGK5_9BURK</name>
<evidence type="ECO:0000256" key="1">
    <source>
        <dbReference type="ARBA" id="ARBA00022722"/>
    </source>
</evidence>
<keyword evidence="5" id="KW-1185">Reference proteome</keyword>
<dbReference type="Gene3D" id="3.10.450.30">
    <property type="entry name" value="Microbial ribonucleases"/>
    <property type="match status" value="1"/>
</dbReference>
<feature type="compositionally biased region" description="Low complexity" evidence="3">
    <location>
        <begin position="1"/>
        <end position="34"/>
    </location>
</feature>
<comment type="caution">
    <text evidence="4">The sequence shown here is derived from an EMBL/GenBank/DDBJ whole genome shotgun (WGS) entry which is preliminary data.</text>
</comment>
<protein>
    <submittedName>
        <fullName evidence="4">Ribonuclease</fullName>
    </submittedName>
</protein>
<evidence type="ECO:0000313" key="4">
    <source>
        <dbReference type="EMBL" id="PAT36893.1"/>
    </source>
</evidence>